<dbReference type="Gene3D" id="3.30.420.10">
    <property type="entry name" value="Ribonuclease H-like superfamily/Ribonuclease H"/>
    <property type="match status" value="1"/>
</dbReference>
<accession>A0AAX4J5M9</accession>
<gene>
    <name evidence="3" type="ORF">CDEST_15586</name>
</gene>
<evidence type="ECO:0000259" key="1">
    <source>
        <dbReference type="Pfam" id="PF01498"/>
    </source>
</evidence>
<proteinExistence type="predicted"/>
<name>A0AAX4J5M9_9PEZI</name>
<evidence type="ECO:0000259" key="2">
    <source>
        <dbReference type="Pfam" id="PF13358"/>
    </source>
</evidence>
<dbReference type="InterPro" id="IPR002492">
    <property type="entry name" value="Transposase_Tc1-like"/>
</dbReference>
<dbReference type="KEGG" id="cdet:87952085"/>
<dbReference type="Pfam" id="PF13358">
    <property type="entry name" value="DDE_3"/>
    <property type="match status" value="1"/>
</dbReference>
<dbReference type="EMBL" id="CP137316">
    <property type="protein sequence ID" value="WQF90572.1"/>
    <property type="molecule type" value="Genomic_DNA"/>
</dbReference>
<dbReference type="InterPro" id="IPR036397">
    <property type="entry name" value="RNaseH_sf"/>
</dbReference>
<evidence type="ECO:0000313" key="3">
    <source>
        <dbReference type="EMBL" id="WQF90572.1"/>
    </source>
</evidence>
<dbReference type="Proteomes" id="UP001322277">
    <property type="component" value="Chromosome 12"/>
</dbReference>
<dbReference type="GO" id="GO:0003677">
    <property type="term" value="F:DNA binding"/>
    <property type="evidence" value="ECO:0007669"/>
    <property type="project" value="InterPro"/>
</dbReference>
<dbReference type="GO" id="GO:0006313">
    <property type="term" value="P:DNA transposition"/>
    <property type="evidence" value="ECO:0007669"/>
    <property type="project" value="InterPro"/>
</dbReference>
<dbReference type="GeneID" id="87952085"/>
<dbReference type="RefSeq" id="XP_062787792.1">
    <property type="nucleotide sequence ID" value="XM_062931741.1"/>
</dbReference>
<feature type="domain" description="Tc1-like transposase DDE" evidence="2">
    <location>
        <begin position="140"/>
        <end position="180"/>
    </location>
</feature>
<sequence length="236" mass="27635">MPESRRVPQRNTTVGCQKSARIHYRATYQQLMKDWHGQISIRTFKRVLRGGGSRKWRAMKRPFISEQAARIRLAFAREWHSKVEELMQANISIMVWGMVWAEGRSDLVFLIQDSTSRRQGYSSNSYISCLEEGNLPYSDDTRHFMQDNASIHNAAKTPPCSPDLNPIEHVWKLMKDNLRRLYPEPFNYGRNELDTSKFKEQLTAAWEAFPQESIRSLIQSLPRRLEAVIRAQGWYT</sequence>
<dbReference type="AlphaFoldDB" id="A0AAX4J5M9"/>
<organism evidence="3 4">
    <name type="scientific">Colletotrichum destructivum</name>
    <dbReference type="NCBI Taxonomy" id="34406"/>
    <lineage>
        <taxon>Eukaryota</taxon>
        <taxon>Fungi</taxon>
        <taxon>Dikarya</taxon>
        <taxon>Ascomycota</taxon>
        <taxon>Pezizomycotina</taxon>
        <taxon>Sordariomycetes</taxon>
        <taxon>Hypocreomycetidae</taxon>
        <taxon>Glomerellales</taxon>
        <taxon>Glomerellaceae</taxon>
        <taxon>Colletotrichum</taxon>
        <taxon>Colletotrichum destructivum species complex</taxon>
    </lineage>
</organism>
<dbReference type="InterPro" id="IPR038717">
    <property type="entry name" value="Tc1-like_DDE_dom"/>
</dbReference>
<dbReference type="GO" id="GO:0015074">
    <property type="term" value="P:DNA integration"/>
    <property type="evidence" value="ECO:0007669"/>
    <property type="project" value="InterPro"/>
</dbReference>
<protein>
    <submittedName>
        <fullName evidence="3">Transposase, Tc1, ribonuclease H superfamily</fullName>
    </submittedName>
</protein>
<keyword evidence="4" id="KW-1185">Reference proteome</keyword>
<reference evidence="4" key="1">
    <citation type="journal article" date="2023" name="bioRxiv">
        <title>Complete genome of the Medicago anthracnose fungus, Colletotrichum destructivum, reveals a mini-chromosome-like region within a core chromosome.</title>
        <authorList>
            <person name="Lapalu N."/>
            <person name="Simon A."/>
            <person name="Lu A."/>
            <person name="Plaumann P.-L."/>
            <person name="Amselem J."/>
            <person name="Pigne S."/>
            <person name="Auger A."/>
            <person name="Koch C."/>
            <person name="Dallery J.-F."/>
            <person name="O'Connell R.J."/>
        </authorList>
    </citation>
    <scope>NUCLEOTIDE SEQUENCE [LARGE SCALE GENOMIC DNA]</scope>
    <source>
        <strain evidence="4">CBS 520.97</strain>
    </source>
</reference>
<evidence type="ECO:0000313" key="4">
    <source>
        <dbReference type="Proteomes" id="UP001322277"/>
    </source>
</evidence>
<dbReference type="Pfam" id="PF01498">
    <property type="entry name" value="HTH_Tnp_Tc3_2"/>
    <property type="match status" value="1"/>
</dbReference>
<feature type="domain" description="Transposase Tc1-like" evidence="1">
    <location>
        <begin position="25"/>
        <end position="80"/>
    </location>
</feature>